<dbReference type="GO" id="GO:0000155">
    <property type="term" value="F:phosphorelay sensor kinase activity"/>
    <property type="evidence" value="ECO:0007669"/>
    <property type="project" value="InterPro"/>
</dbReference>
<evidence type="ECO:0000256" key="1">
    <source>
        <dbReference type="SAM" id="Phobius"/>
    </source>
</evidence>
<dbReference type="Pfam" id="PF06580">
    <property type="entry name" value="His_kinase"/>
    <property type="match status" value="1"/>
</dbReference>
<dbReference type="Gene3D" id="3.30.565.10">
    <property type="entry name" value="Histidine kinase-like ATPase, C-terminal domain"/>
    <property type="match status" value="1"/>
</dbReference>
<dbReference type="Pfam" id="PF02518">
    <property type="entry name" value="HATPase_c"/>
    <property type="match status" value="1"/>
</dbReference>
<feature type="transmembrane region" description="Helical" evidence="1">
    <location>
        <begin position="57"/>
        <end position="78"/>
    </location>
</feature>
<dbReference type="AlphaFoldDB" id="A0AA91J1E7"/>
<dbReference type="RefSeq" id="WP_065005610.1">
    <property type="nucleotide sequence ID" value="NZ_CP033334.1"/>
</dbReference>
<name>A0AA91J1E7_RHILI</name>
<dbReference type="InterPro" id="IPR010559">
    <property type="entry name" value="Sig_transdc_His_kin_internal"/>
</dbReference>
<dbReference type="InterPro" id="IPR036890">
    <property type="entry name" value="HATPase_C_sf"/>
</dbReference>
<accession>A0AA91J1E7</accession>
<evidence type="ECO:0000313" key="4">
    <source>
        <dbReference type="Proteomes" id="UP000093737"/>
    </source>
</evidence>
<organism evidence="3 4">
    <name type="scientific">Rhizobium loti</name>
    <name type="common">Mesorhizobium loti</name>
    <dbReference type="NCBI Taxonomy" id="381"/>
    <lineage>
        <taxon>Bacteria</taxon>
        <taxon>Pseudomonadati</taxon>
        <taxon>Pseudomonadota</taxon>
        <taxon>Alphaproteobacteria</taxon>
        <taxon>Hyphomicrobiales</taxon>
        <taxon>Phyllobacteriaceae</taxon>
        <taxon>Mesorhizobium</taxon>
    </lineage>
</organism>
<dbReference type="Proteomes" id="UP000093737">
    <property type="component" value="Unassembled WGS sequence"/>
</dbReference>
<feature type="domain" description="Histidine kinase" evidence="2">
    <location>
        <begin position="269"/>
        <end position="363"/>
    </location>
</feature>
<comment type="caution">
    <text evidence="3">The sequence shown here is derived from an EMBL/GenBank/DDBJ whole genome shotgun (WGS) entry which is preliminary data.</text>
</comment>
<evidence type="ECO:0000259" key="2">
    <source>
        <dbReference type="PROSITE" id="PS50109"/>
    </source>
</evidence>
<feature type="transmembrane region" description="Helical" evidence="1">
    <location>
        <begin position="31"/>
        <end position="51"/>
    </location>
</feature>
<protein>
    <recommendedName>
        <fullName evidence="2">Histidine kinase domain-containing protein</fullName>
    </recommendedName>
</protein>
<gene>
    <name evidence="3" type="ORF">A8145_21505</name>
</gene>
<dbReference type="PROSITE" id="PS50109">
    <property type="entry name" value="HIS_KIN"/>
    <property type="match status" value="1"/>
</dbReference>
<evidence type="ECO:0000313" key="3">
    <source>
        <dbReference type="EMBL" id="OBQ62236.1"/>
    </source>
</evidence>
<dbReference type="GO" id="GO:0016020">
    <property type="term" value="C:membrane"/>
    <property type="evidence" value="ECO:0007669"/>
    <property type="project" value="InterPro"/>
</dbReference>
<dbReference type="PANTHER" id="PTHR34220">
    <property type="entry name" value="SENSOR HISTIDINE KINASE YPDA"/>
    <property type="match status" value="1"/>
</dbReference>
<dbReference type="InterPro" id="IPR003594">
    <property type="entry name" value="HATPase_dom"/>
</dbReference>
<sequence length="370" mass="40682">MNDTGAPDGEAVEADQWADGDLDAPHWSRSLALSVLGGIAATGLLAPIYMFEGVPRWRAFTAAFILAMPGALLVWIALRFSKRMRGRTAPSFAIPAHVAGALIFAFAWAATIYLLLLAAEAKSAANYLRNFAPWQMLDGILLYAAAVGIEQSIWTRRRLDRQRLATTRAQLHALRAQLNPHFLFNALNSIIQLAEEDTVATQSALERLSELLRHATRTSGGGRIDVTLRDELGFIRNYLALEQLRLGDRLRVVEAIEEETLDRLVPSLILQPIIENAILHAIAPRRSGGTVRLLAHLDRQSLIVEIRDDGPGCDPEALNRSPGMGLNIVRRQLEIRFPGQSELRIGRAPQGGTCVRLSLPAHRQAPGASW</sequence>
<keyword evidence="1" id="KW-0812">Transmembrane</keyword>
<keyword evidence="1" id="KW-0472">Membrane</keyword>
<dbReference type="EMBL" id="LYTK01000020">
    <property type="protein sequence ID" value="OBQ62236.1"/>
    <property type="molecule type" value="Genomic_DNA"/>
</dbReference>
<keyword evidence="1" id="KW-1133">Transmembrane helix</keyword>
<reference evidence="3 4" key="1">
    <citation type="submission" date="2016-05" db="EMBL/GenBank/DDBJ databases">
        <authorList>
            <person name="Ramsay J.P."/>
        </authorList>
    </citation>
    <scope>NUCLEOTIDE SEQUENCE [LARGE SCALE GENOMIC DNA]</scope>
    <source>
        <strain evidence="3 4">NZP2042</strain>
    </source>
</reference>
<dbReference type="InterPro" id="IPR050640">
    <property type="entry name" value="Bact_2-comp_sensor_kinase"/>
</dbReference>
<proteinExistence type="predicted"/>
<feature type="transmembrane region" description="Helical" evidence="1">
    <location>
        <begin position="98"/>
        <end position="119"/>
    </location>
</feature>
<dbReference type="InterPro" id="IPR005467">
    <property type="entry name" value="His_kinase_dom"/>
</dbReference>
<dbReference type="SUPFAM" id="SSF55874">
    <property type="entry name" value="ATPase domain of HSP90 chaperone/DNA topoisomerase II/histidine kinase"/>
    <property type="match status" value="1"/>
</dbReference>
<feature type="transmembrane region" description="Helical" evidence="1">
    <location>
        <begin position="131"/>
        <end position="149"/>
    </location>
</feature>
<dbReference type="SMART" id="SM00387">
    <property type="entry name" value="HATPase_c"/>
    <property type="match status" value="1"/>
</dbReference>
<dbReference type="PANTHER" id="PTHR34220:SF7">
    <property type="entry name" value="SENSOR HISTIDINE KINASE YPDA"/>
    <property type="match status" value="1"/>
</dbReference>